<dbReference type="PANTHER" id="PTHR31832">
    <property type="entry name" value="B-BOX ZINC FINGER PROTEIN 22"/>
    <property type="match status" value="1"/>
</dbReference>
<evidence type="ECO:0000313" key="12">
    <source>
        <dbReference type="Proteomes" id="UP001459277"/>
    </source>
</evidence>
<accession>A0AAW2CC04</accession>
<dbReference type="PROSITE" id="PS50119">
    <property type="entry name" value="ZF_BBOX"/>
    <property type="match status" value="1"/>
</dbReference>
<evidence type="ECO:0000256" key="1">
    <source>
        <dbReference type="ARBA" id="ARBA00004123"/>
    </source>
</evidence>
<evidence type="ECO:0000256" key="2">
    <source>
        <dbReference type="ARBA" id="ARBA00022723"/>
    </source>
</evidence>
<gene>
    <name evidence="11" type="ORF">SO802_024921</name>
</gene>
<dbReference type="Pfam" id="PF00643">
    <property type="entry name" value="zf-B_box"/>
    <property type="match status" value="1"/>
</dbReference>
<evidence type="ECO:0000256" key="8">
    <source>
        <dbReference type="ARBA" id="ARBA00023242"/>
    </source>
</evidence>
<keyword evidence="6" id="KW-0805">Transcription regulation</keyword>
<evidence type="ECO:0000256" key="3">
    <source>
        <dbReference type="ARBA" id="ARBA00022737"/>
    </source>
</evidence>
<dbReference type="CDD" id="cd19821">
    <property type="entry name" value="Bbox1_BBX-like"/>
    <property type="match status" value="2"/>
</dbReference>
<dbReference type="GO" id="GO:0005634">
    <property type="term" value="C:nucleus"/>
    <property type="evidence" value="ECO:0007669"/>
    <property type="project" value="UniProtKB-SubCell"/>
</dbReference>
<keyword evidence="4 9" id="KW-0863">Zinc-finger</keyword>
<evidence type="ECO:0000259" key="10">
    <source>
        <dbReference type="PROSITE" id="PS50119"/>
    </source>
</evidence>
<dbReference type="PANTHER" id="PTHR31832:SF63">
    <property type="entry name" value="B-BOX ZINC FINGER PROTEIN 23"/>
    <property type="match status" value="1"/>
</dbReference>
<dbReference type="SMART" id="SM00336">
    <property type="entry name" value="BBOX"/>
    <property type="match status" value="2"/>
</dbReference>
<comment type="caution">
    <text evidence="11">The sequence shown here is derived from an EMBL/GenBank/DDBJ whole genome shotgun (WGS) entry which is preliminary data.</text>
</comment>
<feature type="domain" description="B box-type" evidence="10">
    <location>
        <begin position="1"/>
        <end position="47"/>
    </location>
</feature>
<keyword evidence="8" id="KW-0539">Nucleus</keyword>
<dbReference type="Proteomes" id="UP001459277">
    <property type="component" value="Unassembled WGS sequence"/>
</dbReference>
<protein>
    <recommendedName>
        <fullName evidence="10">B box-type domain-containing protein</fullName>
    </recommendedName>
</protein>
<sequence>MIIRCDVCEQVEAEVLCCADEAVLCRECDGKVHAANKLSQKHERVLLKQPSSSSSFSSSNVQLPPCDLCQERNGYLFCLEDRASLCTNCDVSTHMGNLHASSHQRFLNSGIQVALHSSIDNNNNNNNNNTGFNSRNSSLPMPEASFNFHADNESRTAMTMEVEAGSTETRATFSGEIHLATEPSWLLDEIFDPNNFNYYEFSEVGSSRISSQ</sequence>
<proteinExistence type="predicted"/>
<name>A0AAW2CC04_9ROSI</name>
<evidence type="ECO:0000256" key="6">
    <source>
        <dbReference type="ARBA" id="ARBA00023015"/>
    </source>
</evidence>
<dbReference type="EMBL" id="JAZDWU010000008">
    <property type="protein sequence ID" value="KAK9995218.1"/>
    <property type="molecule type" value="Genomic_DNA"/>
</dbReference>
<keyword evidence="2" id="KW-0479">Metal-binding</keyword>
<comment type="subcellular location">
    <subcellularLocation>
        <location evidence="1">Nucleus</location>
    </subcellularLocation>
</comment>
<keyword evidence="5" id="KW-0862">Zinc</keyword>
<dbReference type="GO" id="GO:0008270">
    <property type="term" value="F:zinc ion binding"/>
    <property type="evidence" value="ECO:0007669"/>
    <property type="project" value="UniProtKB-KW"/>
</dbReference>
<reference evidence="11 12" key="1">
    <citation type="submission" date="2024-01" db="EMBL/GenBank/DDBJ databases">
        <title>A telomere-to-telomere, gap-free genome of sweet tea (Lithocarpus litseifolius).</title>
        <authorList>
            <person name="Zhou J."/>
        </authorList>
    </citation>
    <scope>NUCLEOTIDE SEQUENCE [LARGE SCALE GENOMIC DNA]</scope>
    <source>
        <strain evidence="11">Zhou-2022a</strain>
        <tissue evidence="11">Leaf</tissue>
    </source>
</reference>
<keyword evidence="3" id="KW-0677">Repeat</keyword>
<dbReference type="GO" id="GO:0006355">
    <property type="term" value="P:regulation of DNA-templated transcription"/>
    <property type="evidence" value="ECO:0007669"/>
    <property type="project" value="TreeGrafter"/>
</dbReference>
<evidence type="ECO:0000256" key="4">
    <source>
        <dbReference type="ARBA" id="ARBA00022771"/>
    </source>
</evidence>
<dbReference type="InterPro" id="IPR051979">
    <property type="entry name" value="B-box_zinc_finger"/>
</dbReference>
<dbReference type="InterPro" id="IPR049808">
    <property type="entry name" value="CONSTANS-like_Bbox1"/>
</dbReference>
<organism evidence="11 12">
    <name type="scientific">Lithocarpus litseifolius</name>
    <dbReference type="NCBI Taxonomy" id="425828"/>
    <lineage>
        <taxon>Eukaryota</taxon>
        <taxon>Viridiplantae</taxon>
        <taxon>Streptophyta</taxon>
        <taxon>Embryophyta</taxon>
        <taxon>Tracheophyta</taxon>
        <taxon>Spermatophyta</taxon>
        <taxon>Magnoliopsida</taxon>
        <taxon>eudicotyledons</taxon>
        <taxon>Gunneridae</taxon>
        <taxon>Pentapetalae</taxon>
        <taxon>rosids</taxon>
        <taxon>fabids</taxon>
        <taxon>Fagales</taxon>
        <taxon>Fagaceae</taxon>
        <taxon>Lithocarpus</taxon>
    </lineage>
</organism>
<keyword evidence="7" id="KW-0804">Transcription</keyword>
<evidence type="ECO:0000256" key="7">
    <source>
        <dbReference type="ARBA" id="ARBA00023163"/>
    </source>
</evidence>
<dbReference type="Gene3D" id="3.30.160.60">
    <property type="entry name" value="Classic Zinc Finger"/>
    <property type="match status" value="1"/>
</dbReference>
<evidence type="ECO:0000256" key="9">
    <source>
        <dbReference type="PROSITE-ProRule" id="PRU00024"/>
    </source>
</evidence>
<dbReference type="AlphaFoldDB" id="A0AAW2CC04"/>
<dbReference type="GO" id="GO:0009640">
    <property type="term" value="P:photomorphogenesis"/>
    <property type="evidence" value="ECO:0007669"/>
    <property type="project" value="TreeGrafter"/>
</dbReference>
<dbReference type="InterPro" id="IPR000315">
    <property type="entry name" value="Znf_B-box"/>
</dbReference>
<keyword evidence="12" id="KW-1185">Reference proteome</keyword>
<evidence type="ECO:0000256" key="5">
    <source>
        <dbReference type="ARBA" id="ARBA00022833"/>
    </source>
</evidence>
<evidence type="ECO:0000313" key="11">
    <source>
        <dbReference type="EMBL" id="KAK9995218.1"/>
    </source>
</evidence>